<dbReference type="OrthoDB" id="1908548at2"/>
<reference evidence="1 2" key="1">
    <citation type="submission" date="2019-07" db="EMBL/GenBank/DDBJ databases">
        <authorList>
            <person name="Kim J."/>
        </authorList>
    </citation>
    <scope>NUCLEOTIDE SEQUENCE [LARGE SCALE GENOMIC DNA]</scope>
    <source>
        <strain evidence="1 2">JC52</strain>
    </source>
</reference>
<proteinExistence type="predicted"/>
<dbReference type="GO" id="GO:0042262">
    <property type="term" value="P:DNA protection"/>
    <property type="evidence" value="ECO:0007669"/>
    <property type="project" value="InterPro"/>
</dbReference>
<dbReference type="GO" id="GO:0003690">
    <property type="term" value="F:double-stranded DNA binding"/>
    <property type="evidence" value="ECO:0007669"/>
    <property type="project" value="InterPro"/>
</dbReference>
<dbReference type="AlphaFoldDB" id="A0A559K4W6"/>
<accession>A0A559K4W6</accession>
<name>A0A559K4W6_9BACL</name>
<dbReference type="Pfam" id="PF07352">
    <property type="entry name" value="Phage_Mu_Gam"/>
    <property type="match status" value="1"/>
</dbReference>
<evidence type="ECO:0000313" key="2">
    <source>
        <dbReference type="Proteomes" id="UP000317036"/>
    </source>
</evidence>
<dbReference type="EMBL" id="VNJI01000041">
    <property type="protein sequence ID" value="TVY07189.1"/>
    <property type="molecule type" value="Genomic_DNA"/>
</dbReference>
<dbReference type="SUPFAM" id="SSF161266">
    <property type="entry name" value="Gam-like"/>
    <property type="match status" value="1"/>
</dbReference>
<evidence type="ECO:0000313" key="1">
    <source>
        <dbReference type="EMBL" id="TVY07189.1"/>
    </source>
</evidence>
<dbReference type="RefSeq" id="WP_144852287.1">
    <property type="nucleotide sequence ID" value="NZ_VNJI01000041.1"/>
</dbReference>
<dbReference type="Proteomes" id="UP000317036">
    <property type="component" value="Unassembled WGS sequence"/>
</dbReference>
<dbReference type="InterPro" id="IPR009951">
    <property type="entry name" value="Host-nuc_inhib_Gam"/>
</dbReference>
<protein>
    <submittedName>
        <fullName evidence="1">Uncharacterized protein</fullName>
    </submittedName>
</protein>
<comment type="caution">
    <text evidence="1">The sequence shown here is derived from an EMBL/GenBank/DDBJ whole genome shotgun (WGS) entry which is preliminary data.</text>
</comment>
<keyword evidence="2" id="KW-1185">Reference proteome</keyword>
<gene>
    <name evidence="1" type="ORF">FPZ49_25095</name>
</gene>
<sequence>MISPLYMSELEEIAQVTGEFQQRFQITDLSSLTWAMRKLTAIEVKRSEVTQVANSEIERIESYRKRELEGLQQSEDFFKGLISEYAVRKRDADPRFRNEKTAYGSIRFRKQQPNWIYDEESLISFLEQNERTDLVRVKKEPAKTEIKKLFQINEDGRVFDEYGQEVTGVKVEFLPDVLTIKPEV</sequence>
<organism evidence="1 2">
    <name type="scientific">Paenibacillus cremeus</name>
    <dbReference type="NCBI Taxonomy" id="2163881"/>
    <lineage>
        <taxon>Bacteria</taxon>
        <taxon>Bacillati</taxon>
        <taxon>Bacillota</taxon>
        <taxon>Bacilli</taxon>
        <taxon>Bacillales</taxon>
        <taxon>Paenibacillaceae</taxon>
        <taxon>Paenibacillus</taxon>
    </lineage>
</organism>